<evidence type="ECO:0000313" key="2">
    <source>
        <dbReference type="EMBL" id="GGR67269.1"/>
    </source>
</evidence>
<feature type="region of interest" description="Disordered" evidence="1">
    <location>
        <begin position="1"/>
        <end position="22"/>
    </location>
</feature>
<gene>
    <name evidence="2" type="ORF">GCM10008959_31810</name>
</gene>
<proteinExistence type="predicted"/>
<evidence type="ECO:0000313" key="3">
    <source>
        <dbReference type="Proteomes" id="UP000634308"/>
    </source>
</evidence>
<feature type="compositionally biased region" description="Pro residues" evidence="1">
    <location>
        <begin position="1"/>
        <end position="17"/>
    </location>
</feature>
<sequence length="91" mass="9555">MTAPLPPPGVPSRPLPPFQESTMSKVTLPAAQVPRGAHLHTPHGTFTVTRSTTTARAVVLRTACRQSLAFEADRPVQVTLPHTPAAAARGA</sequence>
<dbReference type="EMBL" id="BMQM01000025">
    <property type="protein sequence ID" value="GGR67269.1"/>
    <property type="molecule type" value="Genomic_DNA"/>
</dbReference>
<dbReference type="Proteomes" id="UP000634308">
    <property type="component" value="Unassembled WGS sequence"/>
</dbReference>
<evidence type="ECO:0000256" key="1">
    <source>
        <dbReference type="SAM" id="MobiDB-lite"/>
    </source>
</evidence>
<accession>A0ABQ2RV28</accession>
<keyword evidence="3" id="KW-1185">Reference proteome</keyword>
<reference evidence="3" key="1">
    <citation type="journal article" date="2019" name="Int. J. Syst. Evol. Microbiol.">
        <title>The Global Catalogue of Microorganisms (GCM) 10K type strain sequencing project: providing services to taxonomists for standard genome sequencing and annotation.</title>
        <authorList>
            <consortium name="The Broad Institute Genomics Platform"/>
            <consortium name="The Broad Institute Genome Sequencing Center for Infectious Disease"/>
            <person name="Wu L."/>
            <person name="Ma J."/>
        </authorList>
    </citation>
    <scope>NUCLEOTIDE SEQUENCE [LARGE SCALE GENOMIC DNA]</scope>
    <source>
        <strain evidence="3">JCM 31404</strain>
    </source>
</reference>
<organism evidence="2 3">
    <name type="scientific">Deinococcus seoulensis</name>
    <dbReference type="NCBI Taxonomy" id="1837379"/>
    <lineage>
        <taxon>Bacteria</taxon>
        <taxon>Thermotogati</taxon>
        <taxon>Deinococcota</taxon>
        <taxon>Deinococci</taxon>
        <taxon>Deinococcales</taxon>
        <taxon>Deinococcaceae</taxon>
        <taxon>Deinococcus</taxon>
    </lineage>
</organism>
<comment type="caution">
    <text evidence="2">The sequence shown here is derived from an EMBL/GenBank/DDBJ whole genome shotgun (WGS) entry which is preliminary data.</text>
</comment>
<name>A0ABQ2RV28_9DEIO</name>
<protein>
    <submittedName>
        <fullName evidence="2">Uncharacterized protein</fullName>
    </submittedName>
</protein>